<keyword evidence="2" id="KW-1185">Reference proteome</keyword>
<reference evidence="1" key="3">
    <citation type="submission" date="2025-09" db="UniProtKB">
        <authorList>
            <consortium name="Ensembl"/>
        </authorList>
    </citation>
    <scope>IDENTIFICATION</scope>
</reference>
<proteinExistence type="predicted"/>
<protein>
    <submittedName>
        <fullName evidence="1">Uncharacterized protein</fullName>
    </submittedName>
</protein>
<name>A0A8D2GCP9_THEGE</name>
<evidence type="ECO:0000313" key="1">
    <source>
        <dbReference type="Ensembl" id="ENSTGEP00000033025.1"/>
    </source>
</evidence>
<reference evidence="1" key="1">
    <citation type="submission" date="2018-05" db="EMBL/GenBank/DDBJ databases">
        <title>Whole genome of Theropithecus gelada.</title>
        <authorList>
            <person name="Chiou K.L."/>
            <person name="Snyder-Mackler N."/>
        </authorList>
    </citation>
    <scope>NUCLEOTIDE SEQUENCE [LARGE SCALE GENOMIC DNA]</scope>
</reference>
<dbReference type="Proteomes" id="UP000694411">
    <property type="component" value="Chromosome 2"/>
</dbReference>
<sequence length="93" mass="9990">VEGASKGPGFWLPEADMLDYLLGLGQITRRDALEVTWYHAANSKEATTAALNRFRHVSQAGLELLISSDPPALASQSVAISGVSHCVWPLQNS</sequence>
<dbReference type="PRINTS" id="PR02045">
    <property type="entry name" value="F138DOMAIN"/>
</dbReference>
<dbReference type="Ensembl" id="ENSTGET00000039216.1">
    <property type="protein sequence ID" value="ENSTGEP00000033025.1"/>
    <property type="gene ID" value="ENSTGEG00000026389.1"/>
</dbReference>
<evidence type="ECO:0000313" key="2">
    <source>
        <dbReference type="Proteomes" id="UP000694411"/>
    </source>
</evidence>
<accession>A0A8D2GCP9</accession>
<dbReference type="AlphaFoldDB" id="A0A8D2GCP9"/>
<reference evidence="1" key="2">
    <citation type="submission" date="2025-08" db="UniProtKB">
        <authorList>
            <consortium name="Ensembl"/>
        </authorList>
    </citation>
    <scope>IDENTIFICATION</scope>
</reference>
<organism evidence="1 2">
    <name type="scientific">Theropithecus gelada</name>
    <name type="common">Gelada baboon</name>
    <dbReference type="NCBI Taxonomy" id="9565"/>
    <lineage>
        <taxon>Eukaryota</taxon>
        <taxon>Metazoa</taxon>
        <taxon>Chordata</taxon>
        <taxon>Craniata</taxon>
        <taxon>Vertebrata</taxon>
        <taxon>Euteleostomi</taxon>
        <taxon>Mammalia</taxon>
        <taxon>Eutheria</taxon>
        <taxon>Euarchontoglires</taxon>
        <taxon>Primates</taxon>
        <taxon>Haplorrhini</taxon>
        <taxon>Catarrhini</taxon>
        <taxon>Cercopithecidae</taxon>
        <taxon>Cercopithecinae</taxon>
        <taxon>Theropithecus</taxon>
    </lineage>
</organism>